<dbReference type="InterPro" id="IPR011907">
    <property type="entry name" value="RNase_III"/>
</dbReference>
<dbReference type="GO" id="GO:0010468">
    <property type="term" value="P:regulation of gene expression"/>
    <property type="evidence" value="ECO:0007669"/>
    <property type="project" value="TreeGrafter"/>
</dbReference>
<feature type="binding site" evidence="9">
    <location>
        <position position="65"/>
    </location>
    <ligand>
        <name>Mg(2+)</name>
        <dbReference type="ChEBI" id="CHEBI:18420"/>
    </ligand>
</feature>
<keyword evidence="3 9" id="KW-0698">rRNA processing</keyword>
<dbReference type="SMART" id="SM00535">
    <property type="entry name" value="RIBOc"/>
    <property type="match status" value="1"/>
</dbReference>
<comment type="subcellular location">
    <subcellularLocation>
        <location evidence="9">Cytoplasm</location>
    </subcellularLocation>
</comment>
<dbReference type="GO" id="GO:0005737">
    <property type="term" value="C:cytoplasm"/>
    <property type="evidence" value="ECO:0007669"/>
    <property type="project" value="UniProtKB-SubCell"/>
</dbReference>
<keyword evidence="6 9" id="KW-0255">Endonuclease</keyword>
<keyword evidence="4 9" id="KW-0507">mRNA processing</keyword>
<dbReference type="PROSITE" id="PS50137">
    <property type="entry name" value="DS_RBD"/>
    <property type="match status" value="1"/>
</dbReference>
<dbReference type="EC" id="3.1.26.3" evidence="9"/>
<comment type="catalytic activity">
    <reaction evidence="1 9">
        <text>Endonucleolytic cleavage to 5'-phosphomonoester.</text>
        <dbReference type="EC" id="3.1.26.3"/>
    </reaction>
</comment>
<protein>
    <recommendedName>
        <fullName evidence="9">Ribonuclease 3</fullName>
        <ecNumber evidence="9">3.1.26.3</ecNumber>
    </recommendedName>
    <alternativeName>
        <fullName evidence="9">Ribonuclease III</fullName>
        <shortName evidence="9">RNase III</shortName>
    </alternativeName>
</protein>
<feature type="active site" evidence="9">
    <location>
        <position position="69"/>
    </location>
</feature>
<feature type="domain" description="RNase III" evidence="11">
    <location>
        <begin position="23"/>
        <end position="150"/>
    </location>
</feature>
<sequence length="247" mass="28440">MHRAVKRLLNIFEKKSERDKRLITAIKTIVGSKPLNLDLYRLAIKHSSIAKANSRGLKESNERLEYLGDAILGAVVADYLFKTFPFKEEGFLTDIRSRIVNRESLNTIGKRIGLNQVVEYDQRKKGKLSHKSLYGDTLEALVGAVYLDKGYRFCKNFILEKLLIPYLNIEEVIKSNPNYKSKIIEWAQKENQEVRFEIISVKNEKHHREFTAQVFVNDQPLGKGFGHSKKKAEQDAAQKSCELLDLE</sequence>
<feature type="active site" evidence="9">
    <location>
        <position position="139"/>
    </location>
</feature>
<dbReference type="GO" id="GO:0006364">
    <property type="term" value="P:rRNA processing"/>
    <property type="evidence" value="ECO:0007669"/>
    <property type="project" value="UniProtKB-UniRule"/>
</dbReference>
<comment type="caution">
    <text evidence="12">The sequence shown here is derived from an EMBL/GenBank/DDBJ whole genome shotgun (WGS) entry which is preliminary data.</text>
</comment>
<gene>
    <name evidence="9" type="primary">rnc</name>
    <name evidence="12" type="ORF">C900_01621</name>
</gene>
<dbReference type="RefSeq" id="WP_009579056.1">
    <property type="nucleotide sequence ID" value="NZ_AMZN01000024.1"/>
</dbReference>
<dbReference type="EMBL" id="AMZN01000024">
    <property type="protein sequence ID" value="ELR72339.1"/>
    <property type="molecule type" value="Genomic_DNA"/>
</dbReference>
<keyword evidence="9" id="KW-0699">rRNA-binding</keyword>
<dbReference type="InterPro" id="IPR014720">
    <property type="entry name" value="dsRBD_dom"/>
</dbReference>
<dbReference type="eggNOG" id="COG0571">
    <property type="taxonomic scope" value="Bacteria"/>
</dbReference>
<dbReference type="GO" id="GO:0004525">
    <property type="term" value="F:ribonuclease III activity"/>
    <property type="evidence" value="ECO:0007669"/>
    <property type="project" value="UniProtKB-UniRule"/>
</dbReference>
<evidence type="ECO:0000259" key="11">
    <source>
        <dbReference type="PROSITE" id="PS50142"/>
    </source>
</evidence>
<dbReference type="OrthoDB" id="9805026at2"/>
<accession>L8JXI7</accession>
<feature type="domain" description="DRBM" evidence="10">
    <location>
        <begin position="178"/>
        <end position="246"/>
    </location>
</feature>
<evidence type="ECO:0000313" key="13">
    <source>
        <dbReference type="Proteomes" id="UP000011135"/>
    </source>
</evidence>
<dbReference type="AlphaFoldDB" id="L8JXI7"/>
<evidence type="ECO:0000256" key="5">
    <source>
        <dbReference type="ARBA" id="ARBA00022722"/>
    </source>
</evidence>
<keyword evidence="7 9" id="KW-0378">Hydrolase</keyword>
<dbReference type="GO" id="GO:0019843">
    <property type="term" value="F:rRNA binding"/>
    <property type="evidence" value="ECO:0007669"/>
    <property type="project" value="UniProtKB-KW"/>
</dbReference>
<keyword evidence="9" id="KW-0460">Magnesium</keyword>
<dbReference type="SMART" id="SM00358">
    <property type="entry name" value="DSRM"/>
    <property type="match status" value="1"/>
</dbReference>
<dbReference type="GO" id="GO:0046872">
    <property type="term" value="F:metal ion binding"/>
    <property type="evidence" value="ECO:0007669"/>
    <property type="project" value="UniProtKB-KW"/>
</dbReference>
<evidence type="ECO:0000256" key="4">
    <source>
        <dbReference type="ARBA" id="ARBA00022664"/>
    </source>
</evidence>
<evidence type="ECO:0000256" key="6">
    <source>
        <dbReference type="ARBA" id="ARBA00022759"/>
    </source>
</evidence>
<dbReference type="SUPFAM" id="SSF69065">
    <property type="entry name" value="RNase III domain-like"/>
    <property type="match status" value="1"/>
</dbReference>
<dbReference type="InterPro" id="IPR036389">
    <property type="entry name" value="RNase_III_sf"/>
</dbReference>
<evidence type="ECO:0000256" key="2">
    <source>
        <dbReference type="ARBA" id="ARBA00010183"/>
    </source>
</evidence>
<dbReference type="InterPro" id="IPR000999">
    <property type="entry name" value="RNase_III_dom"/>
</dbReference>
<evidence type="ECO:0000256" key="9">
    <source>
        <dbReference type="HAMAP-Rule" id="MF_00104"/>
    </source>
</evidence>
<dbReference type="SUPFAM" id="SSF54768">
    <property type="entry name" value="dsRNA-binding domain-like"/>
    <property type="match status" value="1"/>
</dbReference>
<dbReference type="CDD" id="cd00593">
    <property type="entry name" value="RIBOc"/>
    <property type="match status" value="1"/>
</dbReference>
<dbReference type="PROSITE" id="PS00517">
    <property type="entry name" value="RNASE_3_1"/>
    <property type="match status" value="1"/>
</dbReference>
<dbReference type="STRING" id="1237149.C900_01621"/>
<dbReference type="Gene3D" id="3.30.160.20">
    <property type="match status" value="1"/>
</dbReference>
<evidence type="ECO:0000256" key="7">
    <source>
        <dbReference type="ARBA" id="ARBA00022801"/>
    </source>
</evidence>
<comment type="subunit">
    <text evidence="9">Homodimer.</text>
</comment>
<dbReference type="NCBIfam" id="TIGR02191">
    <property type="entry name" value="RNaseIII"/>
    <property type="match status" value="1"/>
</dbReference>
<dbReference type="Gene3D" id="1.10.1520.10">
    <property type="entry name" value="Ribonuclease III domain"/>
    <property type="match status" value="1"/>
</dbReference>
<dbReference type="CDD" id="cd10845">
    <property type="entry name" value="DSRM_RNAse_III_family"/>
    <property type="match status" value="1"/>
</dbReference>
<evidence type="ECO:0000256" key="3">
    <source>
        <dbReference type="ARBA" id="ARBA00022552"/>
    </source>
</evidence>
<feature type="binding site" evidence="9">
    <location>
        <position position="139"/>
    </location>
    <ligand>
        <name>Mg(2+)</name>
        <dbReference type="ChEBI" id="CHEBI:18420"/>
    </ligand>
</feature>
<keyword evidence="8 9" id="KW-0694">RNA-binding</keyword>
<dbReference type="FunFam" id="1.10.1520.10:FF:000001">
    <property type="entry name" value="Ribonuclease 3"/>
    <property type="match status" value="1"/>
</dbReference>
<name>L8JXI7_9BACT</name>
<reference evidence="12 13" key="1">
    <citation type="submission" date="2012-12" db="EMBL/GenBank/DDBJ databases">
        <title>Genome assembly of Fulvivirga imtechensis AK7.</title>
        <authorList>
            <person name="Nupur N."/>
            <person name="Khatri I."/>
            <person name="Kumar R."/>
            <person name="Subramanian S."/>
            <person name="Pinnaka A."/>
        </authorList>
    </citation>
    <scope>NUCLEOTIDE SEQUENCE [LARGE SCALE GENOMIC DNA]</scope>
    <source>
        <strain evidence="12 13">AK7</strain>
    </source>
</reference>
<keyword evidence="5 9" id="KW-0540">Nuclease</keyword>
<organism evidence="12 13">
    <name type="scientific">Fulvivirga imtechensis AK7</name>
    <dbReference type="NCBI Taxonomy" id="1237149"/>
    <lineage>
        <taxon>Bacteria</taxon>
        <taxon>Pseudomonadati</taxon>
        <taxon>Bacteroidota</taxon>
        <taxon>Cytophagia</taxon>
        <taxon>Cytophagales</taxon>
        <taxon>Fulvivirgaceae</taxon>
        <taxon>Fulvivirga</taxon>
    </lineage>
</organism>
<feature type="binding site" evidence="9">
    <location>
        <position position="136"/>
    </location>
    <ligand>
        <name>Mg(2+)</name>
        <dbReference type="ChEBI" id="CHEBI:18420"/>
    </ligand>
</feature>
<evidence type="ECO:0000313" key="12">
    <source>
        <dbReference type="EMBL" id="ELR72339.1"/>
    </source>
</evidence>
<comment type="function">
    <text evidence="9">Digests double-stranded RNA. Involved in the processing of primary rRNA transcript to yield the immediate precursors to the large and small rRNAs (23S and 16S). Processes some mRNAs, and tRNAs when they are encoded in the rRNA operon. Processes pre-crRNA and tracrRNA of type II CRISPR loci if present in the organism.</text>
</comment>
<dbReference type="GO" id="GO:0008033">
    <property type="term" value="P:tRNA processing"/>
    <property type="evidence" value="ECO:0007669"/>
    <property type="project" value="UniProtKB-KW"/>
</dbReference>
<evidence type="ECO:0000256" key="8">
    <source>
        <dbReference type="ARBA" id="ARBA00022884"/>
    </source>
</evidence>
<dbReference type="GO" id="GO:0006397">
    <property type="term" value="P:mRNA processing"/>
    <property type="evidence" value="ECO:0007669"/>
    <property type="project" value="UniProtKB-UniRule"/>
</dbReference>
<evidence type="ECO:0000259" key="10">
    <source>
        <dbReference type="PROSITE" id="PS50137"/>
    </source>
</evidence>
<proteinExistence type="inferred from homology"/>
<dbReference type="Pfam" id="PF14622">
    <property type="entry name" value="Ribonucleas_3_3"/>
    <property type="match status" value="1"/>
</dbReference>
<comment type="cofactor">
    <cofactor evidence="9">
        <name>Mg(2+)</name>
        <dbReference type="ChEBI" id="CHEBI:18420"/>
    </cofactor>
</comment>
<dbReference type="PANTHER" id="PTHR11207">
    <property type="entry name" value="RIBONUCLEASE III"/>
    <property type="match status" value="1"/>
</dbReference>
<keyword evidence="9" id="KW-0479">Metal-binding</keyword>
<dbReference type="Pfam" id="PF00035">
    <property type="entry name" value="dsrm"/>
    <property type="match status" value="1"/>
</dbReference>
<keyword evidence="13" id="KW-1185">Reference proteome</keyword>
<keyword evidence="9" id="KW-0819">tRNA processing</keyword>
<dbReference type="HAMAP" id="MF_00104">
    <property type="entry name" value="RNase_III"/>
    <property type="match status" value="1"/>
</dbReference>
<dbReference type="PATRIC" id="fig|1237149.3.peg.1575"/>
<keyword evidence="9" id="KW-0963">Cytoplasm</keyword>
<evidence type="ECO:0000256" key="1">
    <source>
        <dbReference type="ARBA" id="ARBA00000109"/>
    </source>
</evidence>
<comment type="similarity">
    <text evidence="2">Belongs to the ribonuclease III family.</text>
</comment>
<dbReference type="PROSITE" id="PS50142">
    <property type="entry name" value="RNASE_3_2"/>
    <property type="match status" value="1"/>
</dbReference>
<dbReference type="GO" id="GO:0003725">
    <property type="term" value="F:double-stranded RNA binding"/>
    <property type="evidence" value="ECO:0007669"/>
    <property type="project" value="TreeGrafter"/>
</dbReference>
<dbReference type="Proteomes" id="UP000011135">
    <property type="component" value="Unassembled WGS sequence"/>
</dbReference>
<dbReference type="PANTHER" id="PTHR11207:SF0">
    <property type="entry name" value="RIBONUCLEASE 3"/>
    <property type="match status" value="1"/>
</dbReference>